<keyword evidence="2" id="KW-1185">Reference proteome</keyword>
<dbReference type="RefSeq" id="WP_120010872.1">
    <property type="nucleotide sequence ID" value="NZ_JALBUU010000120.1"/>
</dbReference>
<accession>A0ABS9WAF3</accession>
<sequence length="164" mass="17531">MFQLGRDFCDARSLWNLHRHRVAPQIGDFLAEQRRSGGLEVMAGRLLSWSDAMGGAEVVIRRRGGGQLRRQVARIIQCVGPDGVSTWRQTAPMLQLLGEGLALVEPLGLGLQARADGQGMGAAGNIVPGFAVVGPLTRGLLWEITAVPEIRAQAAAALSGFLRP</sequence>
<comment type="caution">
    <text evidence="1">The sequence shown here is derived from an EMBL/GenBank/DDBJ whole genome shotgun (WGS) entry which is preliminary data.</text>
</comment>
<dbReference type="PANTHER" id="PTHR40254:SF1">
    <property type="entry name" value="BLR0577 PROTEIN"/>
    <property type="match status" value="1"/>
</dbReference>
<dbReference type="EMBL" id="JALBUU010000120">
    <property type="protein sequence ID" value="MCI0756288.1"/>
    <property type="molecule type" value="Genomic_DNA"/>
</dbReference>
<evidence type="ECO:0000313" key="2">
    <source>
        <dbReference type="Proteomes" id="UP001201985"/>
    </source>
</evidence>
<reference evidence="1 2" key="1">
    <citation type="submission" date="2022-03" db="EMBL/GenBank/DDBJ databases">
        <title>Complete genome analysis of Roseomonas KG 17.1 : a prolific producer of plant growth promoters.</title>
        <authorList>
            <person name="Saadouli I."/>
            <person name="Najjari A."/>
            <person name="Mosbah A."/>
            <person name="Ouzari H.I."/>
        </authorList>
    </citation>
    <scope>NUCLEOTIDE SEQUENCE [LARGE SCALE GENOMIC DNA]</scope>
    <source>
        <strain evidence="1 2">KG17-1</strain>
    </source>
</reference>
<dbReference type="PANTHER" id="PTHR40254">
    <property type="entry name" value="BLR0577 PROTEIN"/>
    <property type="match status" value="1"/>
</dbReference>
<gene>
    <name evidence="1" type="ORF">MON41_21810</name>
</gene>
<protein>
    <submittedName>
        <fullName evidence="1">Uncharacterized protein</fullName>
    </submittedName>
</protein>
<name>A0ABS9WAF3_9PROT</name>
<dbReference type="InterPro" id="IPR052189">
    <property type="entry name" value="L-asp_N-monooxygenase_NS-form"/>
</dbReference>
<dbReference type="Proteomes" id="UP001201985">
    <property type="component" value="Unassembled WGS sequence"/>
</dbReference>
<proteinExistence type="predicted"/>
<evidence type="ECO:0000313" key="1">
    <source>
        <dbReference type="EMBL" id="MCI0756288.1"/>
    </source>
</evidence>
<organism evidence="1 2">
    <name type="scientific">Teichococcus vastitatis</name>
    <dbReference type="NCBI Taxonomy" id="2307076"/>
    <lineage>
        <taxon>Bacteria</taxon>
        <taxon>Pseudomonadati</taxon>
        <taxon>Pseudomonadota</taxon>
        <taxon>Alphaproteobacteria</taxon>
        <taxon>Acetobacterales</taxon>
        <taxon>Roseomonadaceae</taxon>
        <taxon>Roseomonas</taxon>
    </lineage>
</organism>